<evidence type="ECO:0000256" key="1">
    <source>
        <dbReference type="SAM" id="Coils"/>
    </source>
</evidence>
<feature type="coiled-coil region" evidence="1">
    <location>
        <begin position="131"/>
        <end position="165"/>
    </location>
</feature>
<protein>
    <submittedName>
        <fullName evidence="3">Uncharacterized protein</fullName>
    </submittedName>
</protein>
<dbReference type="EMBL" id="BKCJ010004469">
    <property type="protein sequence ID" value="GEU61224.1"/>
    <property type="molecule type" value="Genomic_DNA"/>
</dbReference>
<reference evidence="3" key="1">
    <citation type="journal article" date="2019" name="Sci. Rep.">
        <title>Draft genome of Tanacetum cinerariifolium, the natural source of mosquito coil.</title>
        <authorList>
            <person name="Yamashiro T."/>
            <person name="Shiraishi A."/>
            <person name="Satake H."/>
            <person name="Nakayama K."/>
        </authorList>
    </citation>
    <scope>NUCLEOTIDE SEQUENCE</scope>
</reference>
<evidence type="ECO:0000256" key="2">
    <source>
        <dbReference type="SAM" id="MobiDB-lite"/>
    </source>
</evidence>
<feature type="region of interest" description="Disordered" evidence="2">
    <location>
        <begin position="312"/>
        <end position="335"/>
    </location>
</feature>
<feature type="region of interest" description="Disordered" evidence="2">
    <location>
        <begin position="1"/>
        <end position="52"/>
    </location>
</feature>
<keyword evidence="1" id="KW-0175">Coiled coil</keyword>
<evidence type="ECO:0000313" key="3">
    <source>
        <dbReference type="EMBL" id="GEU61224.1"/>
    </source>
</evidence>
<comment type="caution">
    <text evidence="3">The sequence shown here is derived from an EMBL/GenBank/DDBJ whole genome shotgun (WGS) entry which is preliminary data.</text>
</comment>
<feature type="compositionally biased region" description="Basic and acidic residues" evidence="2">
    <location>
        <begin position="27"/>
        <end position="38"/>
    </location>
</feature>
<gene>
    <name evidence="3" type="ORF">Tci_033202</name>
</gene>
<proteinExistence type="predicted"/>
<feature type="compositionally biased region" description="Polar residues" evidence="2">
    <location>
        <begin position="323"/>
        <end position="335"/>
    </location>
</feature>
<accession>A0A6L2LLS3</accession>
<sequence length="335" mass="38803">MEASLVVTQSSRTESENSSLETTFNRSKNENRSSDKESTSLGNDSAADIRPSYDCDTMTEAHHSNNDTFDNTFGHGIQNHEQPESIPNTYMVNENNSNIIYDIPNIDQGRDKEEHDYVDYEQQRAFFASLINNLKCDVEKYNEVNREAQQANALLTNELERYKEKQKHFLKDKTIESEIGKEKILFGTETSRFETYFGKLENVRVVLERQFDRKIQDSKARRDQFLKQIASLESKFASQDLISNQKEYNELRISYNALKAKFDVRSLEKGKSHMSNFSTPKISVSPKIYMGESSKSFPKRVSQFTTYSLQKDRKFSKKPQAFETPTPQKLFNSSE</sequence>
<dbReference type="AlphaFoldDB" id="A0A6L2LLS3"/>
<organism evidence="3">
    <name type="scientific">Tanacetum cinerariifolium</name>
    <name type="common">Dalmatian daisy</name>
    <name type="synonym">Chrysanthemum cinerariifolium</name>
    <dbReference type="NCBI Taxonomy" id="118510"/>
    <lineage>
        <taxon>Eukaryota</taxon>
        <taxon>Viridiplantae</taxon>
        <taxon>Streptophyta</taxon>
        <taxon>Embryophyta</taxon>
        <taxon>Tracheophyta</taxon>
        <taxon>Spermatophyta</taxon>
        <taxon>Magnoliopsida</taxon>
        <taxon>eudicotyledons</taxon>
        <taxon>Gunneridae</taxon>
        <taxon>Pentapetalae</taxon>
        <taxon>asterids</taxon>
        <taxon>campanulids</taxon>
        <taxon>Asterales</taxon>
        <taxon>Asteraceae</taxon>
        <taxon>Asteroideae</taxon>
        <taxon>Anthemideae</taxon>
        <taxon>Anthemidinae</taxon>
        <taxon>Tanacetum</taxon>
    </lineage>
</organism>
<feature type="compositionally biased region" description="Polar residues" evidence="2">
    <location>
        <begin position="1"/>
        <end position="26"/>
    </location>
</feature>
<name>A0A6L2LLS3_TANCI</name>